<evidence type="ECO:0008006" key="5">
    <source>
        <dbReference type="Google" id="ProtNLM"/>
    </source>
</evidence>
<gene>
    <name evidence="3" type="ORF">GCM10022229_04660</name>
</gene>
<evidence type="ECO:0000256" key="2">
    <source>
        <dbReference type="SAM" id="SignalP"/>
    </source>
</evidence>
<dbReference type="Proteomes" id="UP001501727">
    <property type="component" value="Unassembled WGS sequence"/>
</dbReference>
<accession>A0ABP7M7P3</accession>
<evidence type="ECO:0000313" key="4">
    <source>
        <dbReference type="Proteomes" id="UP001501727"/>
    </source>
</evidence>
<sequence>MIAPPPVTALPAACRVLALAACLLLAGAAGAQDYAFAWNPRSGDAWIDAQLADINAYGSRYRGAFVDELVRYHAAPRELVTELVDERNWAPGDVYYACALAQVLGRPCRALVEAWGQSHDEGWAAVAENAGIATRPAAATRLKQAITDSYARWGRPQAEVVEDHAPAKGEPPPGG</sequence>
<comment type="caution">
    <text evidence="3">The sequence shown here is derived from an EMBL/GenBank/DDBJ whole genome shotgun (WGS) entry which is preliminary data.</text>
</comment>
<feature type="region of interest" description="Disordered" evidence="1">
    <location>
        <begin position="154"/>
        <end position="175"/>
    </location>
</feature>
<protein>
    <recommendedName>
        <fullName evidence="5">Secreted protein</fullName>
    </recommendedName>
</protein>
<feature type="chain" id="PRO_5046068469" description="Secreted protein" evidence="2">
    <location>
        <begin position="32"/>
        <end position="175"/>
    </location>
</feature>
<dbReference type="EMBL" id="BAAAZU010000003">
    <property type="protein sequence ID" value="GAA3914667.1"/>
    <property type="molecule type" value="Genomic_DNA"/>
</dbReference>
<evidence type="ECO:0000313" key="3">
    <source>
        <dbReference type="EMBL" id="GAA3914667.1"/>
    </source>
</evidence>
<feature type="signal peptide" evidence="2">
    <location>
        <begin position="1"/>
        <end position="31"/>
    </location>
</feature>
<evidence type="ECO:0000256" key="1">
    <source>
        <dbReference type="SAM" id="MobiDB-lite"/>
    </source>
</evidence>
<organism evidence="3 4">
    <name type="scientific">Luteimonas lutimaris</name>
    <dbReference type="NCBI Taxonomy" id="698645"/>
    <lineage>
        <taxon>Bacteria</taxon>
        <taxon>Pseudomonadati</taxon>
        <taxon>Pseudomonadota</taxon>
        <taxon>Gammaproteobacteria</taxon>
        <taxon>Lysobacterales</taxon>
        <taxon>Lysobacteraceae</taxon>
        <taxon>Luteimonas</taxon>
    </lineage>
</organism>
<name>A0ABP7M7P3_9GAMM</name>
<keyword evidence="4" id="KW-1185">Reference proteome</keyword>
<keyword evidence="2" id="KW-0732">Signal</keyword>
<proteinExistence type="predicted"/>
<reference evidence="4" key="1">
    <citation type="journal article" date="2019" name="Int. J. Syst. Evol. Microbiol.">
        <title>The Global Catalogue of Microorganisms (GCM) 10K type strain sequencing project: providing services to taxonomists for standard genome sequencing and annotation.</title>
        <authorList>
            <consortium name="The Broad Institute Genomics Platform"/>
            <consortium name="The Broad Institute Genome Sequencing Center for Infectious Disease"/>
            <person name="Wu L."/>
            <person name="Ma J."/>
        </authorList>
    </citation>
    <scope>NUCLEOTIDE SEQUENCE [LARGE SCALE GENOMIC DNA]</scope>
    <source>
        <strain evidence="4">JCM 16916</strain>
    </source>
</reference>